<dbReference type="InterPro" id="IPR004156">
    <property type="entry name" value="OATP"/>
</dbReference>
<dbReference type="GO" id="GO:0015347">
    <property type="term" value="F:sodium-independent organic anion transmembrane transporter activity"/>
    <property type="evidence" value="ECO:0007669"/>
    <property type="project" value="TreeGrafter"/>
</dbReference>
<protein>
    <submittedName>
        <fullName evidence="1">Putative secreted protein</fullName>
    </submittedName>
</protein>
<dbReference type="PANTHER" id="PTHR11388">
    <property type="entry name" value="ORGANIC ANION TRANSPORTER"/>
    <property type="match status" value="1"/>
</dbReference>
<name>A0A6M2DYJ0_XENCH</name>
<dbReference type="EMBL" id="GIIL01007699">
    <property type="protein sequence ID" value="NOV51425.1"/>
    <property type="molecule type" value="Transcribed_RNA"/>
</dbReference>
<dbReference type="GO" id="GO:0043252">
    <property type="term" value="P:sodium-independent organic anion transport"/>
    <property type="evidence" value="ECO:0007669"/>
    <property type="project" value="TreeGrafter"/>
</dbReference>
<dbReference type="PANTHER" id="PTHR11388:SF159">
    <property type="entry name" value="SOLUTE CARRIER ORGANIC ANION TRANSPORTER FAMILY MEMBER 74D"/>
    <property type="match status" value="1"/>
</dbReference>
<reference evidence="1" key="1">
    <citation type="submission" date="2020-03" db="EMBL/GenBank/DDBJ databases">
        <title>Transcriptomic Profiling of the Digestive Tract of the Rat Flea, Xenopsylla cheopis, Following Blood Feeding and Infection with Yersinia pestis.</title>
        <authorList>
            <person name="Bland D.M."/>
            <person name="Martens C.A."/>
            <person name="Virtaneva K."/>
            <person name="Kanakabandi K."/>
            <person name="Long D."/>
            <person name="Rosenke R."/>
            <person name="Saturday G.A."/>
            <person name="Hoyt F.H."/>
            <person name="Bruno D.P."/>
            <person name="Ribeiro J.M.C."/>
            <person name="Hinnebusch J."/>
        </authorList>
    </citation>
    <scope>NUCLEOTIDE SEQUENCE</scope>
</reference>
<evidence type="ECO:0000313" key="1">
    <source>
        <dbReference type="EMBL" id="NOV51425.1"/>
    </source>
</evidence>
<proteinExistence type="predicted"/>
<accession>A0A6M2DYJ0</accession>
<dbReference type="Pfam" id="PF03137">
    <property type="entry name" value="OATP"/>
    <property type="match status" value="1"/>
</dbReference>
<organism evidence="1">
    <name type="scientific">Xenopsylla cheopis</name>
    <name type="common">Oriental rat flea</name>
    <name type="synonym">Pulex cheopis</name>
    <dbReference type="NCBI Taxonomy" id="163159"/>
    <lineage>
        <taxon>Eukaryota</taxon>
        <taxon>Metazoa</taxon>
        <taxon>Ecdysozoa</taxon>
        <taxon>Arthropoda</taxon>
        <taxon>Hexapoda</taxon>
        <taxon>Insecta</taxon>
        <taxon>Pterygota</taxon>
        <taxon>Neoptera</taxon>
        <taxon>Endopterygota</taxon>
        <taxon>Siphonaptera</taxon>
        <taxon>Pulicidae</taxon>
        <taxon>Xenopsyllinae</taxon>
        <taxon>Xenopsylla</taxon>
    </lineage>
</organism>
<dbReference type="AlphaFoldDB" id="A0A6M2DYJ0"/>
<dbReference type="GO" id="GO:0016323">
    <property type="term" value="C:basolateral plasma membrane"/>
    <property type="evidence" value="ECO:0007669"/>
    <property type="project" value="TreeGrafter"/>
</dbReference>
<sequence length="200" mass="22045">MVLFAISSFGCTLPHFIYGDRLLQSTIATIPLPGSEDRTVCRALNISATTSSLLQQPSCDASEVLVEQASNSQVTNSVLTMWFISLLGVGVGQTAVSTLGIPYIDDNVASRESPLYISITIGVRILGPASGFILGSLCTRVYADLSVDPHIDPSDPRWVGAWWLGRKRPKYKLRGARRQYDTSVYIFVSVRNKVTWKRYI</sequence>